<keyword evidence="3" id="KW-1185">Reference proteome</keyword>
<proteinExistence type="predicted"/>
<keyword evidence="1" id="KW-1133">Transmembrane helix</keyword>
<evidence type="ECO:0000256" key="1">
    <source>
        <dbReference type="SAM" id="Phobius"/>
    </source>
</evidence>
<name>A0A5D4H2W4_9HYPH</name>
<dbReference type="EMBL" id="VSZS01000054">
    <property type="protein sequence ID" value="TYR34947.1"/>
    <property type="molecule type" value="Genomic_DNA"/>
</dbReference>
<reference evidence="2 3" key="1">
    <citation type="submission" date="2019-08" db="EMBL/GenBank/DDBJ databases">
        <authorList>
            <person name="Seo Y.L."/>
        </authorList>
    </citation>
    <scope>NUCLEOTIDE SEQUENCE [LARGE SCALE GENOMIC DNA]</scope>
    <source>
        <strain evidence="2 3">MaA-C15</strain>
    </source>
</reference>
<keyword evidence="1" id="KW-0812">Transmembrane</keyword>
<protein>
    <submittedName>
        <fullName evidence="2">DUF2125 domain-containing protein</fullName>
    </submittedName>
</protein>
<dbReference type="Proteomes" id="UP000323258">
    <property type="component" value="Unassembled WGS sequence"/>
</dbReference>
<dbReference type="Pfam" id="PF09898">
    <property type="entry name" value="DUF2125"/>
    <property type="match status" value="1"/>
</dbReference>
<dbReference type="AlphaFoldDB" id="A0A5D4H2W4"/>
<reference evidence="2 3" key="2">
    <citation type="submission" date="2019-09" db="EMBL/GenBank/DDBJ databases">
        <title>Mesorhizobium sp. MaA-C15 isolated from Microcystis aeruginosa.</title>
        <authorList>
            <person name="Jeong S.E."/>
            <person name="Jin H.M."/>
            <person name="Jeon C.O."/>
        </authorList>
    </citation>
    <scope>NUCLEOTIDE SEQUENCE [LARGE SCALE GENOMIC DNA]</scope>
    <source>
        <strain evidence="2 3">MaA-C15</strain>
    </source>
</reference>
<dbReference type="OrthoDB" id="7169664at2"/>
<dbReference type="RefSeq" id="WP_148913364.1">
    <property type="nucleotide sequence ID" value="NZ_VSZS01000054.1"/>
</dbReference>
<evidence type="ECO:0000313" key="3">
    <source>
        <dbReference type="Proteomes" id="UP000323258"/>
    </source>
</evidence>
<dbReference type="InterPro" id="IPR018666">
    <property type="entry name" value="DUF2125"/>
</dbReference>
<feature type="transmembrane region" description="Helical" evidence="1">
    <location>
        <begin position="15"/>
        <end position="36"/>
    </location>
</feature>
<organism evidence="2 3">
    <name type="scientific">Neoaquamicrobium microcysteis</name>
    <dbReference type="NCBI Taxonomy" id="2682781"/>
    <lineage>
        <taxon>Bacteria</taxon>
        <taxon>Pseudomonadati</taxon>
        <taxon>Pseudomonadota</taxon>
        <taxon>Alphaproteobacteria</taxon>
        <taxon>Hyphomicrobiales</taxon>
        <taxon>Phyllobacteriaceae</taxon>
        <taxon>Neoaquamicrobium</taxon>
    </lineage>
</organism>
<accession>A0A5D4H2W4</accession>
<gene>
    <name evidence="2" type="ORF">FY036_03775</name>
</gene>
<comment type="caution">
    <text evidence="2">The sequence shown here is derived from an EMBL/GenBank/DDBJ whole genome shotgun (WGS) entry which is preliminary data.</text>
</comment>
<keyword evidence="1" id="KW-0472">Membrane</keyword>
<evidence type="ECO:0000313" key="2">
    <source>
        <dbReference type="EMBL" id="TYR34947.1"/>
    </source>
</evidence>
<sequence>MASSGEKKTNYARRFFWFAVAILLAGGLYTAGWFYAAERLEEQVNANVAALNTGGRRASCENVEARGYPFRIGVFCRSVMFEDARGGVSFRARQLRSAAQVYAPYHIIGELDGPATLEAPGLNALDLEWASLRSSVRLASPLPERVSMEASDLVVRRNETGDASPLLAQAGTFEFHMRPLGDDLDLAARFSGLLLDAELTGTDAIPALDGLVDISLTEGVLPNVSGRGLRGRSGTIRTITVSTPDGAGATVSGPVSVDDEGLIDARLDVTLREPEALAGLLGDLMPESRREIELSLSGLAMMGDAPTLPLVIDKSRMRLGFLSLGSIPPL</sequence>